<name>A0A7R8CHE1_LEPSM</name>
<dbReference type="Pfam" id="PF00595">
    <property type="entry name" value="PDZ"/>
    <property type="match status" value="2"/>
</dbReference>
<accession>A0A7R8CHE1</accession>
<dbReference type="InterPro" id="IPR036034">
    <property type="entry name" value="PDZ_sf"/>
</dbReference>
<organism evidence="4 5">
    <name type="scientific">Lepeophtheirus salmonis</name>
    <name type="common">Salmon louse</name>
    <name type="synonym">Caligus salmonis</name>
    <dbReference type="NCBI Taxonomy" id="72036"/>
    <lineage>
        <taxon>Eukaryota</taxon>
        <taxon>Metazoa</taxon>
        <taxon>Ecdysozoa</taxon>
        <taxon>Arthropoda</taxon>
        <taxon>Crustacea</taxon>
        <taxon>Multicrustacea</taxon>
        <taxon>Hexanauplia</taxon>
        <taxon>Copepoda</taxon>
        <taxon>Siphonostomatoida</taxon>
        <taxon>Caligidae</taxon>
        <taxon>Lepeophtheirus</taxon>
    </lineage>
</organism>
<dbReference type="GO" id="GO:0016324">
    <property type="term" value="C:apical plasma membrane"/>
    <property type="evidence" value="ECO:0007669"/>
    <property type="project" value="TreeGrafter"/>
</dbReference>
<dbReference type="EMBL" id="HG994592">
    <property type="protein sequence ID" value="CAF2823576.1"/>
    <property type="molecule type" value="Genomic_DNA"/>
</dbReference>
<feature type="compositionally biased region" description="Polar residues" evidence="2">
    <location>
        <begin position="448"/>
        <end position="477"/>
    </location>
</feature>
<dbReference type="CDD" id="cd06768">
    <property type="entry name" value="PDZ_NHERF-like"/>
    <property type="match status" value="2"/>
</dbReference>
<keyword evidence="1" id="KW-0677">Repeat</keyword>
<feature type="domain" description="PDZ" evidence="3">
    <location>
        <begin position="111"/>
        <end position="193"/>
    </location>
</feature>
<feature type="domain" description="PDZ" evidence="3">
    <location>
        <begin position="27"/>
        <end position="78"/>
    </location>
</feature>
<feature type="region of interest" description="Disordered" evidence="2">
    <location>
        <begin position="444"/>
        <end position="529"/>
    </location>
</feature>
<dbReference type="InterPro" id="IPR001478">
    <property type="entry name" value="PDZ"/>
</dbReference>
<dbReference type="InterPro" id="IPR051067">
    <property type="entry name" value="NHER"/>
</dbReference>
<feature type="domain" description="PDZ" evidence="3">
    <location>
        <begin position="236"/>
        <end position="318"/>
    </location>
</feature>
<keyword evidence="5" id="KW-1185">Reference proteome</keyword>
<evidence type="ECO:0000259" key="3">
    <source>
        <dbReference type="PROSITE" id="PS50106"/>
    </source>
</evidence>
<proteinExistence type="predicted"/>
<dbReference type="GO" id="GO:0043495">
    <property type="term" value="F:protein-membrane adaptor activity"/>
    <property type="evidence" value="ECO:0007669"/>
    <property type="project" value="TreeGrafter"/>
</dbReference>
<gene>
    <name evidence="4" type="ORF">LSAA_3947</name>
</gene>
<dbReference type="PROSITE" id="PS50106">
    <property type="entry name" value="PDZ"/>
    <property type="match status" value="3"/>
</dbReference>
<dbReference type="PANTHER" id="PTHR14191">
    <property type="entry name" value="PDZ DOMAIN CONTAINING PROTEIN"/>
    <property type="match status" value="1"/>
</dbReference>
<protein>
    <submittedName>
        <fullName evidence="4">(salmon louse) hypothetical protein</fullName>
    </submittedName>
</protein>
<dbReference type="GO" id="GO:0072659">
    <property type="term" value="P:protein localization to plasma membrane"/>
    <property type="evidence" value="ECO:0007669"/>
    <property type="project" value="TreeGrafter"/>
</dbReference>
<dbReference type="PANTHER" id="PTHR14191:SF3">
    <property type="entry name" value="NA(+)_H(+) EXCHANGE REGULATORY COFACTOR-LIKE PROTEIN NRFL-1"/>
    <property type="match status" value="1"/>
</dbReference>
<feature type="region of interest" description="Disordered" evidence="2">
    <location>
        <begin position="334"/>
        <end position="359"/>
    </location>
</feature>
<reference evidence="4" key="1">
    <citation type="submission" date="2021-02" db="EMBL/GenBank/DDBJ databases">
        <authorList>
            <person name="Bekaert M."/>
        </authorList>
    </citation>
    <scope>NUCLEOTIDE SEQUENCE</scope>
    <source>
        <strain evidence="4">IoA-00</strain>
    </source>
</reference>
<dbReference type="AlphaFoldDB" id="A0A7R8CHE1"/>
<evidence type="ECO:0000256" key="1">
    <source>
        <dbReference type="ARBA" id="ARBA00022737"/>
    </source>
</evidence>
<feature type="compositionally biased region" description="Basic and acidic residues" evidence="2">
    <location>
        <begin position="511"/>
        <end position="529"/>
    </location>
</feature>
<dbReference type="SUPFAM" id="SSF50156">
    <property type="entry name" value="PDZ domain-like"/>
    <property type="match status" value="3"/>
</dbReference>
<dbReference type="OrthoDB" id="10007415at2759"/>
<evidence type="ECO:0000256" key="2">
    <source>
        <dbReference type="SAM" id="MobiDB-lite"/>
    </source>
</evidence>
<sequence>MCSTGHPGFDISYYRHNDLFAVSKIYSSAAKSAGLKLGDRIHSINNVDVSTQALLRKDLLCLIASIPNEVILKISHAPKYQNLENFRLPSVSSSLESLTDFLSTERLKPRLCRVIRSSKEEKFGFSLLTDKSTDTQHIGNVYPGTPAYRAGVKPHDRIIEVNGVNVENIEHKDIVAKVNKSKRKLELLLVDNRTHVHYKKEEIKVHGAMKELLICTEKTLEDDSALFYTHGGKIRSCHIIKNEPSESFGFSIQTVKKENTKFIKEITPDGPADRSGLLLDDVVLAVNGEDVVEETHKDVVDRIISRDLDTTLLVTDRDTFNHCMEQNIPLVPHPLRVNQSKGTSNMRDEEGRVSSVTSTTIEATIEPPKIIVCEPVDTLGDVSSEEVSVDANETTTITPPPAYEEDLDYVQIVHVNPSASPSPVEEIVEGTKEMYLNEDIGEEKQETQRMGSTGNSPSPRSTPSPQLSNHSPEITQDISRENEDSEYDDLNLNMTAAEMREIISSKKKRDPRKDDRMDIRRKFEIVQTL</sequence>
<evidence type="ECO:0000313" key="5">
    <source>
        <dbReference type="Proteomes" id="UP000675881"/>
    </source>
</evidence>
<evidence type="ECO:0000313" key="4">
    <source>
        <dbReference type="EMBL" id="CAF2823576.1"/>
    </source>
</evidence>
<dbReference type="Gene3D" id="2.30.42.10">
    <property type="match status" value="3"/>
</dbReference>
<dbReference type="SMART" id="SM00228">
    <property type="entry name" value="PDZ"/>
    <property type="match status" value="3"/>
</dbReference>
<dbReference type="Proteomes" id="UP000675881">
    <property type="component" value="Chromosome 13"/>
</dbReference>